<reference evidence="2" key="1">
    <citation type="journal article" date="2019" name="Int. J. Syst. Evol. Microbiol.">
        <title>The Global Catalogue of Microorganisms (GCM) 10K type strain sequencing project: providing services to taxonomists for standard genome sequencing and annotation.</title>
        <authorList>
            <consortium name="The Broad Institute Genomics Platform"/>
            <consortium name="The Broad Institute Genome Sequencing Center for Infectious Disease"/>
            <person name="Wu L."/>
            <person name="Ma J."/>
        </authorList>
    </citation>
    <scope>NUCLEOTIDE SEQUENCE [LARGE SCALE GENOMIC DNA]</scope>
    <source>
        <strain evidence="2">CCM 8930</strain>
    </source>
</reference>
<evidence type="ECO:0000313" key="2">
    <source>
        <dbReference type="Proteomes" id="UP001596171"/>
    </source>
</evidence>
<comment type="caution">
    <text evidence="1">The sequence shown here is derived from an EMBL/GenBank/DDBJ whole genome shotgun (WGS) entry which is preliminary data.</text>
</comment>
<evidence type="ECO:0000313" key="1">
    <source>
        <dbReference type="EMBL" id="MFC6200348.1"/>
    </source>
</evidence>
<dbReference type="Proteomes" id="UP001596171">
    <property type="component" value="Unassembled WGS sequence"/>
</dbReference>
<keyword evidence="2" id="KW-1185">Reference proteome</keyword>
<accession>A0ABW1SGB9</accession>
<organism evidence="1 2">
    <name type="scientific">Lactiplantibacillus nangangensis</name>
    <dbReference type="NCBI Taxonomy" id="2559917"/>
    <lineage>
        <taxon>Bacteria</taxon>
        <taxon>Bacillati</taxon>
        <taxon>Bacillota</taxon>
        <taxon>Bacilli</taxon>
        <taxon>Lactobacillales</taxon>
        <taxon>Lactobacillaceae</taxon>
        <taxon>Lactiplantibacillus</taxon>
    </lineage>
</organism>
<dbReference type="EMBL" id="JBHSSE010000002">
    <property type="protein sequence ID" value="MFC6200348.1"/>
    <property type="molecule type" value="Genomic_DNA"/>
</dbReference>
<gene>
    <name evidence="1" type="ORF">ACFP1L_00390</name>
</gene>
<protein>
    <recommendedName>
        <fullName evidence="3">SCP2 domain-containing protein</fullName>
    </recommendedName>
</protein>
<evidence type="ECO:0008006" key="3">
    <source>
        <dbReference type="Google" id="ProtNLM"/>
    </source>
</evidence>
<name>A0ABW1SGB9_9LACO</name>
<proteinExistence type="predicted"/>
<sequence>MALKPVAEYDENGHHFDVQIDEDSKVHVAVDGAKASKGYYLGGEVRFPKGITIDGKFKMSLALACDAELQAALAAN</sequence>
<dbReference type="RefSeq" id="WP_137616122.1">
    <property type="nucleotide sequence ID" value="NZ_BJDI01000007.1"/>
</dbReference>